<reference evidence="1" key="1">
    <citation type="submission" date="2019-03" db="EMBL/GenBank/DDBJ databases">
        <authorList>
            <person name="Mank J."/>
            <person name="Almeida P."/>
        </authorList>
    </citation>
    <scope>NUCLEOTIDE SEQUENCE</scope>
    <source>
        <strain evidence="1">78183</strain>
    </source>
</reference>
<proteinExistence type="predicted"/>
<dbReference type="EMBL" id="CAADRP010001530">
    <property type="protein sequence ID" value="VFU39672.1"/>
    <property type="molecule type" value="Genomic_DNA"/>
</dbReference>
<name>A0A6N2LHQ1_SALVM</name>
<dbReference type="AlphaFoldDB" id="A0A6N2LHQ1"/>
<organism evidence="1">
    <name type="scientific">Salix viminalis</name>
    <name type="common">Common osier</name>
    <name type="synonym">Basket willow</name>
    <dbReference type="NCBI Taxonomy" id="40686"/>
    <lineage>
        <taxon>Eukaryota</taxon>
        <taxon>Viridiplantae</taxon>
        <taxon>Streptophyta</taxon>
        <taxon>Embryophyta</taxon>
        <taxon>Tracheophyta</taxon>
        <taxon>Spermatophyta</taxon>
        <taxon>Magnoliopsida</taxon>
        <taxon>eudicotyledons</taxon>
        <taxon>Gunneridae</taxon>
        <taxon>Pentapetalae</taxon>
        <taxon>rosids</taxon>
        <taxon>fabids</taxon>
        <taxon>Malpighiales</taxon>
        <taxon>Salicaceae</taxon>
        <taxon>Saliceae</taxon>
        <taxon>Salix</taxon>
    </lineage>
</organism>
<accession>A0A6N2LHQ1</accession>
<evidence type="ECO:0000313" key="1">
    <source>
        <dbReference type="EMBL" id="VFU39672.1"/>
    </source>
</evidence>
<protein>
    <submittedName>
        <fullName evidence="1">Uncharacterized protein</fullName>
    </submittedName>
</protein>
<gene>
    <name evidence="1" type="ORF">SVIM_LOCUS221862</name>
</gene>
<sequence>MIPREVYNFFFRSGETVIIYKSRANLKTSTSTQPLVPQCVDFVIGFSFFFFNQNPILICFLIEFCLEFEKGGTRLNDPWSLKVARRSLVVVVVVVNPYCTKHLSVTALKTSDLPVESRSSDLLLTPTAFGSHPEIFQLLT</sequence>